<comment type="pathway">
    <text evidence="1">Amino-acid biosynthesis; L-arginine biosynthesis; N(2)-acetyl-L-ornithine from L-glutamate: step 1/4.</text>
</comment>
<dbReference type="AlphaFoldDB" id="A0AAW1RSZ2"/>
<dbReference type="GO" id="GO:0005737">
    <property type="term" value="C:cytoplasm"/>
    <property type="evidence" value="ECO:0007669"/>
    <property type="project" value="InterPro"/>
</dbReference>
<reference evidence="8 9" key="1">
    <citation type="journal article" date="2024" name="Nat. Commun.">
        <title>Phylogenomics reveals the evolutionary origins of lichenization in chlorophyte algae.</title>
        <authorList>
            <person name="Puginier C."/>
            <person name="Libourel C."/>
            <person name="Otte J."/>
            <person name="Skaloud P."/>
            <person name="Haon M."/>
            <person name="Grisel S."/>
            <person name="Petersen M."/>
            <person name="Berrin J.G."/>
            <person name="Delaux P.M."/>
            <person name="Dal Grande F."/>
            <person name="Keller J."/>
        </authorList>
    </citation>
    <scope>NUCLEOTIDE SEQUENCE [LARGE SCALE GENOMIC DNA]</scope>
    <source>
        <strain evidence="8 9">SAG 245.80</strain>
    </source>
</reference>
<dbReference type="CDD" id="cd04301">
    <property type="entry name" value="NAT_SF"/>
    <property type="match status" value="1"/>
</dbReference>
<evidence type="ECO:0000256" key="3">
    <source>
        <dbReference type="ARBA" id="ARBA00012697"/>
    </source>
</evidence>
<dbReference type="PANTHER" id="PTHR30602:SF12">
    <property type="entry name" value="AMINO-ACID ACETYLTRANSFERASE NAGS1, CHLOROPLASTIC-RELATED"/>
    <property type="match status" value="1"/>
</dbReference>
<evidence type="ECO:0000313" key="8">
    <source>
        <dbReference type="EMBL" id="KAK9836948.1"/>
    </source>
</evidence>
<comment type="similarity">
    <text evidence="2">Belongs to the acetyltransferase family. ArgA subfamily.</text>
</comment>
<evidence type="ECO:0000256" key="2">
    <source>
        <dbReference type="ARBA" id="ARBA00009145"/>
    </source>
</evidence>
<evidence type="ECO:0000256" key="4">
    <source>
        <dbReference type="ARBA" id="ARBA00022679"/>
    </source>
</evidence>
<feature type="domain" description="N-acetyltransferase" evidence="7">
    <location>
        <begin position="353"/>
        <end position="497"/>
    </location>
</feature>
<dbReference type="EC" id="2.3.1.1" evidence="3"/>
<organism evidence="8 9">
    <name type="scientific">Elliptochloris bilobata</name>
    <dbReference type="NCBI Taxonomy" id="381761"/>
    <lineage>
        <taxon>Eukaryota</taxon>
        <taxon>Viridiplantae</taxon>
        <taxon>Chlorophyta</taxon>
        <taxon>core chlorophytes</taxon>
        <taxon>Trebouxiophyceae</taxon>
        <taxon>Trebouxiophyceae incertae sedis</taxon>
        <taxon>Elliptochloris clade</taxon>
        <taxon>Elliptochloris</taxon>
    </lineage>
</organism>
<comment type="caution">
    <text evidence="8">The sequence shown here is derived from an EMBL/GenBank/DDBJ whole genome shotgun (WGS) entry which is preliminary data.</text>
</comment>
<keyword evidence="4" id="KW-0808">Transferase</keyword>
<dbReference type="GO" id="GO:0006526">
    <property type="term" value="P:L-arginine biosynthetic process"/>
    <property type="evidence" value="ECO:0007669"/>
    <property type="project" value="InterPro"/>
</dbReference>
<evidence type="ECO:0000256" key="5">
    <source>
        <dbReference type="ARBA" id="ARBA00023315"/>
    </source>
</evidence>
<evidence type="ECO:0000313" key="9">
    <source>
        <dbReference type="Proteomes" id="UP001445335"/>
    </source>
</evidence>
<dbReference type="Gene3D" id="3.40.630.30">
    <property type="match status" value="1"/>
</dbReference>
<dbReference type="PROSITE" id="PS51186">
    <property type="entry name" value="GNAT"/>
    <property type="match status" value="1"/>
</dbReference>
<dbReference type="SUPFAM" id="SSF53633">
    <property type="entry name" value="Carbamate kinase-like"/>
    <property type="match status" value="2"/>
</dbReference>
<dbReference type="Proteomes" id="UP001445335">
    <property type="component" value="Unassembled WGS sequence"/>
</dbReference>
<dbReference type="HAMAP" id="MF_01105">
    <property type="entry name" value="N_acetyl_glu_synth"/>
    <property type="match status" value="1"/>
</dbReference>
<evidence type="ECO:0000256" key="1">
    <source>
        <dbReference type="ARBA" id="ARBA00004925"/>
    </source>
</evidence>
<dbReference type="InterPro" id="IPR036393">
    <property type="entry name" value="AceGlu_kinase-like_sf"/>
</dbReference>
<protein>
    <recommendedName>
        <fullName evidence="3">amino-acid N-acetyltransferase</fullName>
        <ecNumber evidence="3">2.3.1.1</ecNumber>
    </recommendedName>
</protein>
<evidence type="ECO:0000256" key="6">
    <source>
        <dbReference type="ARBA" id="ARBA00048372"/>
    </source>
</evidence>
<dbReference type="PANTHER" id="PTHR30602">
    <property type="entry name" value="AMINO-ACID ACETYLTRANSFERASE"/>
    <property type="match status" value="1"/>
</dbReference>
<accession>A0AAW1RSZ2</accession>
<comment type="catalytic activity">
    <reaction evidence="6">
        <text>L-glutamate + acetyl-CoA = N-acetyl-L-glutamate + CoA + H(+)</text>
        <dbReference type="Rhea" id="RHEA:24292"/>
        <dbReference type="ChEBI" id="CHEBI:15378"/>
        <dbReference type="ChEBI" id="CHEBI:29985"/>
        <dbReference type="ChEBI" id="CHEBI:44337"/>
        <dbReference type="ChEBI" id="CHEBI:57287"/>
        <dbReference type="ChEBI" id="CHEBI:57288"/>
        <dbReference type="EC" id="2.3.1.1"/>
    </reaction>
</comment>
<evidence type="ECO:0000259" key="7">
    <source>
        <dbReference type="PROSITE" id="PS51186"/>
    </source>
</evidence>
<proteinExistence type="inferred from homology"/>
<name>A0AAW1RSZ2_9CHLO</name>
<keyword evidence="5" id="KW-0012">Acyltransferase</keyword>
<dbReference type="Gene3D" id="3.40.1160.10">
    <property type="entry name" value="Acetylglutamate kinase-like"/>
    <property type="match status" value="1"/>
</dbReference>
<dbReference type="InterPro" id="IPR010167">
    <property type="entry name" value="NH2A_AcTrfase"/>
</dbReference>
<gene>
    <name evidence="8" type="ORF">WJX81_002033</name>
</gene>
<dbReference type="InterPro" id="IPR001048">
    <property type="entry name" value="Asp/Glu/Uridylate_kinase"/>
</dbReference>
<dbReference type="Pfam" id="PF00583">
    <property type="entry name" value="Acetyltransf_1"/>
    <property type="match status" value="1"/>
</dbReference>
<dbReference type="InterPro" id="IPR016181">
    <property type="entry name" value="Acyl_CoA_acyltransferase"/>
</dbReference>
<dbReference type="PIRSF" id="PIRSF000423">
    <property type="entry name" value="ArgA"/>
    <property type="match status" value="1"/>
</dbReference>
<keyword evidence="9" id="KW-1185">Reference proteome</keyword>
<sequence length="529" mass="56652">MTSVAADGLRPDDFDSFVHFFRQASPYIEGHRGRTFVICCPGEVVEDSAILHSLLEDVALLHGLGIKLVLALGVRAQINRRLHECGVEPRYKHGKRVTDTQAMQAAAAAAAAVRMEVEARLSRGPAVQVVRRHARSSDAFRYAPAMTTVSGNYVAARRMGIVDGVDFGLTGMVRWVQADAIQSQLDSHNIVLLSNIGYSAAGEALNCDIWSIAVRAAIDLAADKLFCLTVPESQPFSLPVWVPVSDAEALLNRLVVQHQSFDDFPASVVPHRAPGAAAPPTGNGAHRAAAGDELDLERWQRFGLPVPLVAACTACEMGVKRAHLVDARRDGALLLELYSRDGIGTMISRDFYEGMRRADPADLAAVAELLAPLEAEGVLAPRSHAQLEGDLPFFVVAEREAKILGCAMMRPLGTGSDGRTVAEIGAFCVAPACRGSGKGDSLLDYLEREARAAGMGRLVLLTTRTADWFEARGFRSAGLAHESPLLPAERRERVNAARNSQLFVKDVGLDEVGSGPSSAGHDRLAGAAC</sequence>
<dbReference type="InterPro" id="IPR000182">
    <property type="entry name" value="GNAT_dom"/>
</dbReference>
<dbReference type="SUPFAM" id="SSF55729">
    <property type="entry name" value="Acyl-CoA N-acyltransferases (Nat)"/>
    <property type="match status" value="1"/>
</dbReference>
<dbReference type="EMBL" id="JALJOU010000024">
    <property type="protein sequence ID" value="KAK9836948.1"/>
    <property type="molecule type" value="Genomic_DNA"/>
</dbReference>
<dbReference type="Pfam" id="PF00696">
    <property type="entry name" value="AA_kinase"/>
    <property type="match status" value="1"/>
</dbReference>
<dbReference type="GO" id="GO:0004042">
    <property type="term" value="F:L-glutamate N-acetyltransferase activity"/>
    <property type="evidence" value="ECO:0007669"/>
    <property type="project" value="InterPro"/>
</dbReference>